<dbReference type="InterPro" id="IPR001478">
    <property type="entry name" value="PDZ"/>
</dbReference>
<dbReference type="InterPro" id="IPR044926">
    <property type="entry name" value="RGS_subdomain_2"/>
</dbReference>
<dbReference type="AlphaFoldDB" id="A0A8S9YXI2"/>
<reference evidence="5" key="1">
    <citation type="submission" date="2019-07" db="EMBL/GenBank/DDBJ databases">
        <title>Annotation for the trematode Paragonimus miyazaki's.</title>
        <authorList>
            <person name="Choi Y.-J."/>
        </authorList>
    </citation>
    <scope>NUCLEOTIDE SEQUENCE</scope>
    <source>
        <strain evidence="5">Japan</strain>
    </source>
</reference>
<dbReference type="Gene3D" id="2.30.42.10">
    <property type="match status" value="1"/>
</dbReference>
<dbReference type="Gene3D" id="1.10.167.10">
    <property type="entry name" value="Regulator of G-protein Signalling 4, domain 2"/>
    <property type="match status" value="1"/>
</dbReference>
<keyword evidence="1" id="KW-0343">GTPase activation</keyword>
<organism evidence="5 6">
    <name type="scientific">Paragonimus skrjabini miyazakii</name>
    <dbReference type="NCBI Taxonomy" id="59628"/>
    <lineage>
        <taxon>Eukaryota</taxon>
        <taxon>Metazoa</taxon>
        <taxon>Spiralia</taxon>
        <taxon>Lophotrochozoa</taxon>
        <taxon>Platyhelminthes</taxon>
        <taxon>Trematoda</taxon>
        <taxon>Digenea</taxon>
        <taxon>Plagiorchiida</taxon>
        <taxon>Troglotremata</taxon>
        <taxon>Troglotrematidae</taxon>
        <taxon>Paragonimus</taxon>
    </lineage>
</organism>
<accession>A0A8S9YXI2</accession>
<dbReference type="SUPFAM" id="SSF50156">
    <property type="entry name" value="PDZ domain-like"/>
    <property type="match status" value="1"/>
</dbReference>
<dbReference type="PRINTS" id="PR01301">
    <property type="entry name" value="RGSPROTEIN"/>
</dbReference>
<dbReference type="GO" id="GO:0008277">
    <property type="term" value="P:regulation of G protein-coupled receptor signaling pathway"/>
    <property type="evidence" value="ECO:0007669"/>
    <property type="project" value="TreeGrafter"/>
</dbReference>
<dbReference type="Proteomes" id="UP000822476">
    <property type="component" value="Unassembled WGS sequence"/>
</dbReference>
<keyword evidence="6" id="KW-1185">Reference proteome</keyword>
<dbReference type="GO" id="GO:0005634">
    <property type="term" value="C:nucleus"/>
    <property type="evidence" value="ECO:0007669"/>
    <property type="project" value="TreeGrafter"/>
</dbReference>
<dbReference type="InterPro" id="IPR036305">
    <property type="entry name" value="RGS_sf"/>
</dbReference>
<name>A0A8S9YXI2_9TREM</name>
<dbReference type="OrthoDB" id="268594at2759"/>
<evidence type="ECO:0000259" key="3">
    <source>
        <dbReference type="PROSITE" id="PS50106"/>
    </source>
</evidence>
<dbReference type="PANTHER" id="PTHR45945:SF3">
    <property type="entry name" value="REGULATOR OF G-PROTEIN SIGNALING LOCO"/>
    <property type="match status" value="1"/>
</dbReference>
<dbReference type="InterPro" id="IPR024066">
    <property type="entry name" value="RGS_subdom1/3"/>
</dbReference>
<evidence type="ECO:0000256" key="1">
    <source>
        <dbReference type="ARBA" id="ARBA00022468"/>
    </source>
</evidence>
<evidence type="ECO:0000313" key="5">
    <source>
        <dbReference type="EMBL" id="KAF7257681.1"/>
    </source>
</evidence>
<dbReference type="EMBL" id="JTDE01002216">
    <property type="protein sequence ID" value="KAF7257681.1"/>
    <property type="molecule type" value="Genomic_DNA"/>
</dbReference>
<proteinExistence type="predicted"/>
<dbReference type="PANTHER" id="PTHR45945">
    <property type="entry name" value="REGULATOR OF G-PROTEIN SIGNALING LOCO"/>
    <property type="match status" value="1"/>
</dbReference>
<dbReference type="Pfam" id="PF00595">
    <property type="entry name" value="PDZ"/>
    <property type="match status" value="1"/>
</dbReference>
<evidence type="ECO:0000259" key="4">
    <source>
        <dbReference type="PROSITE" id="PS50132"/>
    </source>
</evidence>
<protein>
    <recommendedName>
        <fullName evidence="7">RGS domain-containing protein</fullName>
    </recommendedName>
</protein>
<feature type="region of interest" description="Disordered" evidence="2">
    <location>
        <begin position="426"/>
        <end position="446"/>
    </location>
</feature>
<dbReference type="GO" id="GO:0005737">
    <property type="term" value="C:cytoplasm"/>
    <property type="evidence" value="ECO:0007669"/>
    <property type="project" value="TreeGrafter"/>
</dbReference>
<dbReference type="GO" id="GO:0005096">
    <property type="term" value="F:GTPase activator activity"/>
    <property type="evidence" value="ECO:0007669"/>
    <property type="project" value="UniProtKB-KW"/>
</dbReference>
<gene>
    <name evidence="5" type="ORF">EG68_08807</name>
</gene>
<dbReference type="Pfam" id="PF00615">
    <property type="entry name" value="RGS"/>
    <property type="match status" value="1"/>
</dbReference>
<feature type="domain" description="RGS" evidence="4">
    <location>
        <begin position="483"/>
        <end position="599"/>
    </location>
</feature>
<dbReference type="SMART" id="SM00315">
    <property type="entry name" value="RGS"/>
    <property type="match status" value="1"/>
</dbReference>
<dbReference type="SMART" id="SM00228">
    <property type="entry name" value="PDZ"/>
    <property type="match status" value="1"/>
</dbReference>
<dbReference type="PROSITE" id="PS50132">
    <property type="entry name" value="RGS"/>
    <property type="match status" value="1"/>
</dbReference>
<sequence length="692" mass="76939">MSVPTSIKRVLLQRDVFGYGFALKNEHPCEVDFVMPNSVADLANVRCGDLLFSVNGVPVIDSSHDQISSHIWSSGSPIEFEFLESNSSSMTSSVNSNYRQSTGSQTVLQSPLFLSHSTNSQHKRYAMVTFVDKLRLHPQMDIRPRQLIQKLLPIKRKADQLVNEPTNVNSICLFEVHSDYLRIRMLSKTLEFSSSDLSFAGHFDEDRRFFYMITHGKHRVPCNAKLTTERPGPAVVTTSCCLFRCLPPALLGHRSHLQLTNQFLISCHRDRLTGDCSEFPRSVVPLVSDLLDLINRPISARTRLAESPIARGRVYPKPLRTSSTCTMGPPRQRTRGACSEVGTITPICSAVPIAVKKSATTTKTPSARLFNKLAKAAGYLRDRWLDRRNSSYQSPMTPYGRSSKTSAVANKNQSVQLPFPLAPSLSHKSPSALYRPSSSSNCDEPTEDSLMHFSSCSSIASTTSQESVTYAVAASTHSSQFHDFDTLLSDPTGVEAFRAFLASEFSAENIEFWCCARKWRIDFPIVDAIEEAKRIFHTFLDVSSMNSVNVDENAVKQAAGQLVCPTRDIFLEAEKQIYRLMKTDCYPRFLLSDFRRSLLSASNASEHFQPTLDSSYITPKSKRTGSSAITCAASLLSQTRRISLKSDCSNNSTPVPRLSGARTPKRSSEINAFIAGSADNCRVFRDRSNLGE</sequence>
<feature type="compositionally biased region" description="Low complexity" evidence="2">
    <location>
        <begin position="429"/>
        <end position="440"/>
    </location>
</feature>
<feature type="domain" description="PDZ" evidence="3">
    <location>
        <begin position="9"/>
        <end position="86"/>
    </location>
</feature>
<dbReference type="GO" id="GO:0005886">
    <property type="term" value="C:plasma membrane"/>
    <property type="evidence" value="ECO:0007669"/>
    <property type="project" value="TreeGrafter"/>
</dbReference>
<dbReference type="InterPro" id="IPR046995">
    <property type="entry name" value="RGS10/12/14-like"/>
</dbReference>
<evidence type="ECO:0000313" key="6">
    <source>
        <dbReference type="Proteomes" id="UP000822476"/>
    </source>
</evidence>
<dbReference type="InterPro" id="IPR016137">
    <property type="entry name" value="RGS"/>
</dbReference>
<evidence type="ECO:0008006" key="7">
    <source>
        <dbReference type="Google" id="ProtNLM"/>
    </source>
</evidence>
<dbReference type="Gene3D" id="1.10.196.10">
    <property type="match status" value="1"/>
</dbReference>
<comment type="caution">
    <text evidence="5">The sequence shown here is derived from an EMBL/GenBank/DDBJ whole genome shotgun (WGS) entry which is preliminary data.</text>
</comment>
<evidence type="ECO:0000256" key="2">
    <source>
        <dbReference type="SAM" id="MobiDB-lite"/>
    </source>
</evidence>
<dbReference type="PROSITE" id="PS50106">
    <property type="entry name" value="PDZ"/>
    <property type="match status" value="1"/>
</dbReference>
<dbReference type="InterPro" id="IPR036034">
    <property type="entry name" value="PDZ_sf"/>
</dbReference>
<dbReference type="SUPFAM" id="SSF48097">
    <property type="entry name" value="Regulator of G-protein signaling, RGS"/>
    <property type="match status" value="1"/>
</dbReference>